<sequence length="71" mass="8032">MLLSLEMPILNKVKATRDEIRDRMDIANEISETIAQPLGNVLQVIENGKGYYQYNSAISTLNSNFETMVLI</sequence>
<evidence type="ECO:0000313" key="4">
    <source>
        <dbReference type="Proteomes" id="UP000281549"/>
    </source>
</evidence>
<dbReference type="EMBL" id="ML007177">
    <property type="protein sequence ID" value="RKP15995.1"/>
    <property type="molecule type" value="Genomic_DNA"/>
</dbReference>
<protein>
    <submittedName>
        <fullName evidence="1">Uncharacterized protein</fullName>
    </submittedName>
</protein>
<dbReference type="EMBL" id="KE560462">
    <property type="protein sequence ID" value="EPZ36752.1"/>
    <property type="molecule type" value="Genomic_DNA"/>
</dbReference>
<dbReference type="HOGENOM" id="CLU_2741454_0_0_1"/>
<evidence type="ECO:0000313" key="3">
    <source>
        <dbReference type="Proteomes" id="UP000030755"/>
    </source>
</evidence>
<gene>
    <name evidence="1" type="ORF">O9G_006382</name>
    <name evidence="2" type="ORF">ROZALSC1DRAFT_31868</name>
</gene>
<accession>A0A075B2H6</accession>
<keyword evidence="3" id="KW-1185">Reference proteome</keyword>
<reference evidence="2" key="3">
    <citation type="submission" date="2018-08" db="EMBL/GenBank/DDBJ databases">
        <title>Leveraging single-cell genomics to expand the Fungal Tree of Life.</title>
        <authorList>
            <consortium name="DOE Joint Genome Institute"/>
            <person name="Ahrendt S.R."/>
            <person name="Quandt C.A."/>
            <person name="Ciobanu D."/>
            <person name="Clum A."/>
            <person name="Salamov A."/>
            <person name="Andreopoulos B."/>
            <person name="Cheng J.-F."/>
            <person name="Woyke T."/>
            <person name="Pelin A."/>
            <person name="Henrissat B."/>
            <person name="Reynolds N."/>
            <person name="Benny G.L."/>
            <person name="Smith M.E."/>
            <person name="James T.Y."/>
            <person name="Grigoriev I.V."/>
        </authorList>
    </citation>
    <scope>NUCLEOTIDE SEQUENCE</scope>
    <source>
        <strain evidence="2">CSF55</strain>
    </source>
</reference>
<dbReference type="Proteomes" id="UP000281549">
    <property type="component" value="Unassembled WGS sequence"/>
</dbReference>
<dbReference type="AlphaFoldDB" id="A0A075B2H6"/>
<dbReference type="Proteomes" id="UP000030755">
    <property type="component" value="Unassembled WGS sequence"/>
</dbReference>
<name>A0A075B2H6_ROZAC</name>
<dbReference type="OrthoDB" id="5592979at2759"/>
<evidence type="ECO:0000313" key="1">
    <source>
        <dbReference type="EMBL" id="EPZ36752.1"/>
    </source>
</evidence>
<organism evidence="1 3">
    <name type="scientific">Rozella allomycis (strain CSF55)</name>
    <dbReference type="NCBI Taxonomy" id="988480"/>
    <lineage>
        <taxon>Eukaryota</taxon>
        <taxon>Fungi</taxon>
        <taxon>Fungi incertae sedis</taxon>
        <taxon>Cryptomycota</taxon>
        <taxon>Cryptomycota incertae sedis</taxon>
        <taxon>Rozella</taxon>
    </lineage>
</organism>
<reference evidence="4" key="2">
    <citation type="journal article" date="2018" name="Nat. Microbiol.">
        <title>Leveraging single-cell genomics to expand the fungal tree of life.</title>
        <authorList>
            <person name="Ahrendt S.R."/>
            <person name="Quandt C.A."/>
            <person name="Ciobanu D."/>
            <person name="Clum A."/>
            <person name="Salamov A."/>
            <person name="Andreopoulos B."/>
            <person name="Cheng J.F."/>
            <person name="Woyke T."/>
            <person name="Pelin A."/>
            <person name="Henrissat B."/>
            <person name="Reynolds N.K."/>
            <person name="Benny G.L."/>
            <person name="Smith M.E."/>
            <person name="James T.Y."/>
            <person name="Grigoriev I.V."/>
        </authorList>
    </citation>
    <scope>NUCLEOTIDE SEQUENCE [LARGE SCALE GENOMIC DNA]</scope>
    <source>
        <strain evidence="4">CSF55</strain>
    </source>
</reference>
<reference evidence="1 3" key="1">
    <citation type="journal article" date="2013" name="Curr. Biol.">
        <title>Shared signatures of parasitism and phylogenomics unite Cryptomycota and microsporidia.</title>
        <authorList>
            <person name="James T.Y."/>
            <person name="Pelin A."/>
            <person name="Bonen L."/>
            <person name="Ahrendt S."/>
            <person name="Sain D."/>
            <person name="Corradi N."/>
            <person name="Stajich J.E."/>
        </authorList>
    </citation>
    <scope>NUCLEOTIDE SEQUENCE [LARGE SCALE GENOMIC DNA]</scope>
    <source>
        <strain evidence="1">CSF55</strain>
        <strain evidence="1">CSF55</strain>
    </source>
</reference>
<proteinExistence type="predicted"/>
<evidence type="ECO:0000313" key="2">
    <source>
        <dbReference type="EMBL" id="RKP15995.1"/>
    </source>
</evidence>